<dbReference type="EMBL" id="CAJVOS010000028">
    <property type="protein sequence ID" value="CAG8137604.1"/>
    <property type="molecule type" value="Genomic_DNA"/>
</dbReference>
<evidence type="ECO:0000259" key="1">
    <source>
        <dbReference type="Pfam" id="PF01636"/>
    </source>
</evidence>
<dbReference type="PANTHER" id="PTHR21310:SF13">
    <property type="entry name" value="AMINOGLYCOSIDE PHOSPHOTRANSFERASE DOMAIN-CONTAINING PROTEIN"/>
    <property type="match status" value="1"/>
</dbReference>
<gene>
    <name evidence="2" type="ORF">POLS_LOCUS5697</name>
</gene>
<dbReference type="Proteomes" id="UP001153618">
    <property type="component" value="Unassembled WGS sequence"/>
</dbReference>
<dbReference type="Pfam" id="PF01636">
    <property type="entry name" value="APH"/>
    <property type="match status" value="1"/>
</dbReference>
<feature type="domain" description="Aminoglycoside phosphotransferase" evidence="1">
    <location>
        <begin position="55"/>
        <end position="326"/>
    </location>
</feature>
<proteinExistence type="predicted"/>
<dbReference type="OrthoDB" id="428260at2759"/>
<reference evidence="2" key="1">
    <citation type="submission" date="2021-07" db="EMBL/GenBank/DDBJ databases">
        <authorList>
            <person name="Branca A.L. A."/>
        </authorList>
    </citation>
    <scope>NUCLEOTIDE SEQUENCE</scope>
</reference>
<evidence type="ECO:0000313" key="3">
    <source>
        <dbReference type="Proteomes" id="UP001153618"/>
    </source>
</evidence>
<dbReference type="Gene3D" id="3.90.1200.10">
    <property type="match status" value="1"/>
</dbReference>
<protein>
    <recommendedName>
        <fullName evidence="1">Aminoglycoside phosphotransferase domain-containing protein</fullName>
    </recommendedName>
</protein>
<comment type="caution">
    <text evidence="2">The sequence shown here is derived from an EMBL/GenBank/DDBJ whole genome shotgun (WGS) entry which is preliminary data.</text>
</comment>
<evidence type="ECO:0000313" key="2">
    <source>
        <dbReference type="EMBL" id="CAG8137604.1"/>
    </source>
</evidence>
<keyword evidence="3" id="KW-1185">Reference proteome</keyword>
<dbReference type="InterPro" id="IPR002575">
    <property type="entry name" value="Aminoglycoside_PTrfase"/>
</dbReference>
<sequence length="443" mass="50500">MTVSATRPTSSPNSYRGLRWVEGSFGPEAQWTYEPEVSAIERTIQSLRPSKTTQVRFLAGGAFSKIYHIQLDGERLIMRVSLPVSPVHKTRSEVATVDWIRRVTDIPTPRIMAHDATRESEIGFEWILMTEVPGKPLTESWQSMPMVVKSNLIKKFAGFSASLWRSRLKGIGNIYPPPVTVDSRTSATKPTASDSLLSAIPEIGQIVSLGFLCGSHARQDVNRGPFSSSRDWMEARLFLAKNDCQEMLAKFLTRDDLDSDAEDDIKHTTETLALIDKLENIVPRLFPREEDVPEPSMIFHDDLSRRNILVDEKGELMGVINWECVSTLPLWKACYFPAFLHGRPRDIKPDIESYERGNPPPDTAYWEHLHEYEATLLRSVFLDEMRRLEPRWVKIFDTSHLRRDFDTAVQYVDIGIVRPRIEKWVDNVTAGETPQSLRDSIGC</sequence>
<dbReference type="AlphaFoldDB" id="A0A9W4MTF0"/>
<dbReference type="InterPro" id="IPR051678">
    <property type="entry name" value="AGP_Transferase"/>
</dbReference>
<name>A0A9W4MTF0_PENOL</name>
<dbReference type="SUPFAM" id="SSF56112">
    <property type="entry name" value="Protein kinase-like (PK-like)"/>
    <property type="match status" value="1"/>
</dbReference>
<dbReference type="InterPro" id="IPR011009">
    <property type="entry name" value="Kinase-like_dom_sf"/>
</dbReference>
<organism evidence="2 3">
    <name type="scientific">Penicillium olsonii</name>
    <dbReference type="NCBI Taxonomy" id="99116"/>
    <lineage>
        <taxon>Eukaryota</taxon>
        <taxon>Fungi</taxon>
        <taxon>Dikarya</taxon>
        <taxon>Ascomycota</taxon>
        <taxon>Pezizomycotina</taxon>
        <taxon>Eurotiomycetes</taxon>
        <taxon>Eurotiomycetidae</taxon>
        <taxon>Eurotiales</taxon>
        <taxon>Aspergillaceae</taxon>
        <taxon>Penicillium</taxon>
    </lineage>
</organism>
<dbReference type="PANTHER" id="PTHR21310">
    <property type="entry name" value="AMINOGLYCOSIDE PHOSPHOTRANSFERASE-RELATED-RELATED"/>
    <property type="match status" value="1"/>
</dbReference>
<accession>A0A9W4MTF0</accession>